<proteinExistence type="predicted"/>
<reference evidence="1 2" key="1">
    <citation type="submission" date="2015-09" db="EMBL/GenBank/DDBJ databases">
        <title>Genome announcement of multiple Pseudomonas syringae strains.</title>
        <authorList>
            <person name="Thakur S."/>
            <person name="Wang P.W."/>
            <person name="Gong Y."/>
            <person name="Weir B.S."/>
            <person name="Guttman D.S."/>
        </authorList>
    </citation>
    <scope>NUCLEOTIDE SEQUENCE [LARGE SCALE GENOMIC DNA]</scope>
    <source>
        <strain evidence="1 2">ICMP17524</strain>
    </source>
</reference>
<gene>
    <name evidence="1" type="ORF">ALO50_102979</name>
</gene>
<sequence>MPCWLSAIFVLLFKIRTASLCHIRLASLFFHRGESCSAPAKMYQNRNIVDTLSPQNARHSLMDRL</sequence>
<protein>
    <submittedName>
        <fullName evidence="1">Uncharacterized protein</fullName>
    </submittedName>
</protein>
<dbReference type="PATRIC" id="fig|264451.4.peg.3033"/>
<evidence type="ECO:0000313" key="1">
    <source>
        <dbReference type="EMBL" id="KPW99148.1"/>
    </source>
</evidence>
<evidence type="ECO:0000313" key="2">
    <source>
        <dbReference type="Proteomes" id="UP000050356"/>
    </source>
</evidence>
<organism evidence="1 2">
    <name type="scientific">Pseudomonas syringae pv. cerasicola</name>
    <dbReference type="NCBI Taxonomy" id="264451"/>
    <lineage>
        <taxon>Bacteria</taxon>
        <taxon>Pseudomonadati</taxon>
        <taxon>Pseudomonadota</taxon>
        <taxon>Gammaproteobacteria</taxon>
        <taxon>Pseudomonadales</taxon>
        <taxon>Pseudomonadaceae</taxon>
        <taxon>Pseudomonas</taxon>
        <taxon>Pseudomonas syringae</taxon>
    </lineage>
</organism>
<dbReference type="AlphaFoldDB" id="A0A0P9N2L0"/>
<accession>A0A0P9N2L0</accession>
<dbReference type="Proteomes" id="UP000050356">
    <property type="component" value="Unassembled WGS sequence"/>
</dbReference>
<dbReference type="EMBL" id="LJQA01000162">
    <property type="protein sequence ID" value="KPW99148.1"/>
    <property type="molecule type" value="Genomic_DNA"/>
</dbReference>
<comment type="caution">
    <text evidence="1">The sequence shown here is derived from an EMBL/GenBank/DDBJ whole genome shotgun (WGS) entry which is preliminary data.</text>
</comment>
<name>A0A0P9N2L0_PSESX</name>